<dbReference type="Gene3D" id="3.80.10.10">
    <property type="entry name" value="Ribonuclease Inhibitor"/>
    <property type="match status" value="2"/>
</dbReference>
<sequence>MCFLWFCFIFVSLVDTRFVFCECEKSFVIICDNVPDVGFNKTKRTWTELLIQPNKYENIPPQYTLSTRQLSRDLSNLKWLFVVKQLTAIEKNAFSYVKNLQNLVLFDNNLGVVKSSTFVGFRSVAKLGLENNNIEYMEERAFISSKIEIVDLSHNKLSVLRSELFRKCQVVQLIITDNKLSKMQRNSVPTSLKVLRLDRNEFDYIPDELNYLKQLEEFTISHNSLFYIVDFSELQRLKKLDLSFNKISSVGNEFEKLRSLRYLNLNSNDLKRFVFSPSMVKNMGEQFSIFLGYNRLRNLNLEAINDTKVTIILSGNPWNCKCLLRMESIIHNNTIIRTICDQRHFDGKLPICVATDLKECLEDEVPEKEFKKFRSFCNLDATCNLFTDIDTSVY</sequence>
<keyword evidence="2" id="KW-0677">Repeat</keyword>
<feature type="signal peptide" evidence="3">
    <location>
        <begin position="1"/>
        <end position="16"/>
    </location>
</feature>
<evidence type="ECO:0000313" key="4">
    <source>
        <dbReference type="EMBL" id="RZC41470.1"/>
    </source>
</evidence>
<evidence type="ECO:0000256" key="1">
    <source>
        <dbReference type="ARBA" id="ARBA00022614"/>
    </source>
</evidence>
<gene>
    <name evidence="4" type="ORF">BDFB_004877</name>
</gene>
<dbReference type="InterPro" id="IPR026906">
    <property type="entry name" value="LRR_5"/>
</dbReference>
<name>A0A482W8H7_ASBVE</name>
<dbReference type="OrthoDB" id="676979at2759"/>
<dbReference type="Pfam" id="PF13855">
    <property type="entry name" value="LRR_8"/>
    <property type="match status" value="1"/>
</dbReference>
<dbReference type="Proteomes" id="UP000292052">
    <property type="component" value="Unassembled WGS sequence"/>
</dbReference>
<dbReference type="PROSITE" id="PS51450">
    <property type="entry name" value="LRR"/>
    <property type="match status" value="1"/>
</dbReference>
<dbReference type="EMBL" id="QDEB01016794">
    <property type="protein sequence ID" value="RZC41470.1"/>
    <property type="molecule type" value="Genomic_DNA"/>
</dbReference>
<dbReference type="Pfam" id="PF13306">
    <property type="entry name" value="LRR_5"/>
    <property type="match status" value="1"/>
</dbReference>
<comment type="caution">
    <text evidence="4">The sequence shown here is derived from an EMBL/GenBank/DDBJ whole genome shotgun (WGS) entry which is preliminary data.</text>
</comment>
<feature type="chain" id="PRO_5019855072" evidence="3">
    <location>
        <begin position="17"/>
        <end position="394"/>
    </location>
</feature>
<dbReference type="InterPro" id="IPR003591">
    <property type="entry name" value="Leu-rich_rpt_typical-subtyp"/>
</dbReference>
<dbReference type="InterPro" id="IPR050333">
    <property type="entry name" value="SLRP"/>
</dbReference>
<dbReference type="SUPFAM" id="SSF52058">
    <property type="entry name" value="L domain-like"/>
    <property type="match status" value="1"/>
</dbReference>
<keyword evidence="5" id="KW-1185">Reference proteome</keyword>
<proteinExistence type="predicted"/>
<dbReference type="AlphaFoldDB" id="A0A482W8H7"/>
<evidence type="ECO:0000313" key="5">
    <source>
        <dbReference type="Proteomes" id="UP000292052"/>
    </source>
</evidence>
<keyword evidence="1" id="KW-0433">Leucine-rich repeat</keyword>
<dbReference type="InterPro" id="IPR001611">
    <property type="entry name" value="Leu-rich_rpt"/>
</dbReference>
<organism evidence="4 5">
    <name type="scientific">Asbolus verrucosus</name>
    <name type="common">Desert ironclad beetle</name>
    <dbReference type="NCBI Taxonomy" id="1661398"/>
    <lineage>
        <taxon>Eukaryota</taxon>
        <taxon>Metazoa</taxon>
        <taxon>Ecdysozoa</taxon>
        <taxon>Arthropoda</taxon>
        <taxon>Hexapoda</taxon>
        <taxon>Insecta</taxon>
        <taxon>Pterygota</taxon>
        <taxon>Neoptera</taxon>
        <taxon>Endopterygota</taxon>
        <taxon>Coleoptera</taxon>
        <taxon>Polyphaga</taxon>
        <taxon>Cucujiformia</taxon>
        <taxon>Tenebrionidae</taxon>
        <taxon>Pimeliinae</taxon>
        <taxon>Asbolus</taxon>
    </lineage>
</organism>
<accession>A0A482W8H7</accession>
<dbReference type="STRING" id="1661398.A0A482W8H7"/>
<dbReference type="SMART" id="SM00369">
    <property type="entry name" value="LRR_TYP"/>
    <property type="match status" value="6"/>
</dbReference>
<protein>
    <submittedName>
        <fullName evidence="4">LRR 8 domain containing protein</fullName>
    </submittedName>
</protein>
<evidence type="ECO:0000256" key="3">
    <source>
        <dbReference type="SAM" id="SignalP"/>
    </source>
</evidence>
<keyword evidence="3" id="KW-0732">Signal</keyword>
<dbReference type="PANTHER" id="PTHR45712:SF22">
    <property type="entry name" value="INSULIN-LIKE GROWTH FACTOR-BINDING PROTEIN COMPLEX ACID LABILE SUBUNIT"/>
    <property type="match status" value="1"/>
</dbReference>
<dbReference type="InterPro" id="IPR032675">
    <property type="entry name" value="LRR_dom_sf"/>
</dbReference>
<reference evidence="4 5" key="1">
    <citation type="submission" date="2017-03" db="EMBL/GenBank/DDBJ databases">
        <title>Genome of the blue death feigning beetle - Asbolus verrucosus.</title>
        <authorList>
            <person name="Rider S.D."/>
        </authorList>
    </citation>
    <scope>NUCLEOTIDE SEQUENCE [LARGE SCALE GENOMIC DNA]</scope>
    <source>
        <strain evidence="4">Butters</strain>
        <tissue evidence="4">Head and leg muscle</tissue>
    </source>
</reference>
<dbReference type="PANTHER" id="PTHR45712">
    <property type="entry name" value="AGAP008170-PA"/>
    <property type="match status" value="1"/>
</dbReference>
<evidence type="ECO:0000256" key="2">
    <source>
        <dbReference type="ARBA" id="ARBA00022737"/>
    </source>
</evidence>